<protein>
    <submittedName>
        <fullName evidence="2">Uncharacterized protein</fullName>
    </submittedName>
</protein>
<gene>
    <name evidence="2" type="ORF">GCM10010960_03340</name>
</gene>
<sequence length="57" mass="6360">MKNSDPNPRHLKGGGIIQRLFSIGVFVVFLYLIKLAIEGNFDAEVARFAAWLENLLG</sequence>
<keyword evidence="1" id="KW-0472">Membrane</keyword>
<evidence type="ECO:0000313" key="2">
    <source>
        <dbReference type="EMBL" id="GGF84622.1"/>
    </source>
</evidence>
<dbReference type="EMBL" id="BMFO01000001">
    <property type="protein sequence ID" value="GGF84622.1"/>
    <property type="molecule type" value="Genomic_DNA"/>
</dbReference>
<evidence type="ECO:0000256" key="1">
    <source>
        <dbReference type="SAM" id="Phobius"/>
    </source>
</evidence>
<keyword evidence="1" id="KW-1133">Transmembrane helix</keyword>
<dbReference type="AlphaFoldDB" id="A0A917FH61"/>
<reference evidence="2" key="1">
    <citation type="journal article" date="2014" name="Int. J. Syst. Evol. Microbiol.">
        <title>Complete genome sequence of Corynebacterium casei LMG S-19264T (=DSM 44701T), isolated from a smear-ripened cheese.</title>
        <authorList>
            <consortium name="US DOE Joint Genome Institute (JGI-PGF)"/>
            <person name="Walter F."/>
            <person name="Albersmeier A."/>
            <person name="Kalinowski J."/>
            <person name="Ruckert C."/>
        </authorList>
    </citation>
    <scope>NUCLEOTIDE SEQUENCE</scope>
    <source>
        <strain evidence="2">CGMCC 1.12726</strain>
    </source>
</reference>
<dbReference type="RefSeq" id="WP_188447079.1">
    <property type="nucleotide sequence ID" value="NZ_BMFO01000001.1"/>
</dbReference>
<reference evidence="2" key="2">
    <citation type="submission" date="2020-09" db="EMBL/GenBank/DDBJ databases">
        <authorList>
            <person name="Sun Q."/>
            <person name="Zhou Y."/>
        </authorList>
    </citation>
    <scope>NUCLEOTIDE SEQUENCE</scope>
    <source>
        <strain evidence="2">CGMCC 1.12726</strain>
    </source>
</reference>
<proteinExistence type="predicted"/>
<comment type="caution">
    <text evidence="2">The sequence shown here is derived from an EMBL/GenBank/DDBJ whole genome shotgun (WGS) entry which is preliminary data.</text>
</comment>
<keyword evidence="3" id="KW-1185">Reference proteome</keyword>
<dbReference type="Proteomes" id="UP000632858">
    <property type="component" value="Unassembled WGS sequence"/>
</dbReference>
<keyword evidence="1" id="KW-0812">Transmembrane</keyword>
<organism evidence="2 3">
    <name type="scientific">Arenimonas maotaiensis</name>
    <dbReference type="NCBI Taxonomy" id="1446479"/>
    <lineage>
        <taxon>Bacteria</taxon>
        <taxon>Pseudomonadati</taxon>
        <taxon>Pseudomonadota</taxon>
        <taxon>Gammaproteobacteria</taxon>
        <taxon>Lysobacterales</taxon>
        <taxon>Lysobacteraceae</taxon>
        <taxon>Arenimonas</taxon>
    </lineage>
</organism>
<name>A0A917FH61_9GAMM</name>
<feature type="transmembrane region" description="Helical" evidence="1">
    <location>
        <begin position="20"/>
        <end position="37"/>
    </location>
</feature>
<accession>A0A917FH61</accession>
<evidence type="ECO:0000313" key="3">
    <source>
        <dbReference type="Proteomes" id="UP000632858"/>
    </source>
</evidence>